<accession>A0ACC2TKQ5</accession>
<keyword evidence="2" id="KW-1185">Reference proteome</keyword>
<feature type="non-terminal residue" evidence="1">
    <location>
        <position position="68"/>
    </location>
</feature>
<proteinExistence type="predicted"/>
<comment type="caution">
    <text evidence="1">The sequence shown here is derived from an EMBL/GenBank/DDBJ whole genome shotgun (WGS) entry which is preliminary data.</text>
</comment>
<dbReference type="Proteomes" id="UP001165960">
    <property type="component" value="Unassembled WGS sequence"/>
</dbReference>
<organism evidence="1 2">
    <name type="scientific">Entomophthora muscae</name>
    <dbReference type="NCBI Taxonomy" id="34485"/>
    <lineage>
        <taxon>Eukaryota</taxon>
        <taxon>Fungi</taxon>
        <taxon>Fungi incertae sedis</taxon>
        <taxon>Zoopagomycota</taxon>
        <taxon>Entomophthoromycotina</taxon>
        <taxon>Entomophthoromycetes</taxon>
        <taxon>Entomophthorales</taxon>
        <taxon>Entomophthoraceae</taxon>
        <taxon>Entomophthora</taxon>
    </lineage>
</organism>
<evidence type="ECO:0000313" key="1">
    <source>
        <dbReference type="EMBL" id="KAJ9075187.1"/>
    </source>
</evidence>
<gene>
    <name evidence="1" type="ORF">DSO57_1038469</name>
</gene>
<sequence length="68" mass="7576">MGHCFVPYILPVKFRSPPLALDQDVFPRLSKKVACVQAKPLQNLEDLAHTVDKCFVLAFLAEVPISPL</sequence>
<evidence type="ECO:0000313" key="2">
    <source>
        <dbReference type="Proteomes" id="UP001165960"/>
    </source>
</evidence>
<reference evidence="1" key="1">
    <citation type="submission" date="2022-04" db="EMBL/GenBank/DDBJ databases">
        <title>Genome of the entomopathogenic fungus Entomophthora muscae.</title>
        <authorList>
            <person name="Elya C."/>
            <person name="Lovett B.R."/>
            <person name="Lee E."/>
            <person name="Macias A.M."/>
            <person name="Hajek A.E."/>
            <person name="De Bivort B.L."/>
            <person name="Kasson M.T."/>
            <person name="De Fine Licht H.H."/>
            <person name="Stajich J.E."/>
        </authorList>
    </citation>
    <scope>NUCLEOTIDE SEQUENCE</scope>
    <source>
        <strain evidence="1">Berkeley</strain>
    </source>
</reference>
<name>A0ACC2TKQ5_9FUNG</name>
<dbReference type="EMBL" id="QTSX02002621">
    <property type="protein sequence ID" value="KAJ9075187.1"/>
    <property type="molecule type" value="Genomic_DNA"/>
</dbReference>
<protein>
    <submittedName>
        <fullName evidence="1">Uncharacterized protein</fullName>
    </submittedName>
</protein>